<dbReference type="Gene3D" id="3.40.35.10">
    <property type="entry name" value="Phosphotransferase system, sorbose subfamily IIB component"/>
    <property type="match status" value="1"/>
</dbReference>
<keyword evidence="5" id="KW-0808">Transferase</keyword>
<evidence type="ECO:0000256" key="1">
    <source>
        <dbReference type="ARBA" id="ARBA00004496"/>
    </source>
</evidence>
<comment type="subcellular location">
    <subcellularLocation>
        <location evidence="1">Cytoplasm</location>
    </subcellularLocation>
</comment>
<dbReference type="GO" id="GO:0009401">
    <property type="term" value="P:phosphoenolpyruvate-dependent sugar phosphotransferase system"/>
    <property type="evidence" value="ECO:0007669"/>
    <property type="project" value="UniProtKB-KW"/>
</dbReference>
<dbReference type="GO" id="GO:0005737">
    <property type="term" value="C:cytoplasm"/>
    <property type="evidence" value="ECO:0007669"/>
    <property type="project" value="UniProtKB-SubCell"/>
</dbReference>
<keyword evidence="6" id="KW-0598">Phosphotransferase system</keyword>
<dbReference type="InterPro" id="IPR004720">
    <property type="entry name" value="PTS_IIB_sorbose-sp"/>
</dbReference>
<gene>
    <name evidence="9" type="ORF">VC03_02210</name>
</gene>
<evidence type="ECO:0000313" key="10">
    <source>
        <dbReference type="Proteomes" id="UP000033103"/>
    </source>
</evidence>
<dbReference type="OrthoDB" id="9788818at2"/>
<keyword evidence="2" id="KW-0813">Transport</keyword>
<organism evidence="9 10">
    <name type="scientific">Sneathia vaginalis</name>
    <dbReference type="NCBI Taxonomy" id="187101"/>
    <lineage>
        <taxon>Bacteria</taxon>
        <taxon>Fusobacteriati</taxon>
        <taxon>Fusobacteriota</taxon>
        <taxon>Fusobacteriia</taxon>
        <taxon>Fusobacteriales</taxon>
        <taxon>Leptotrichiaceae</taxon>
        <taxon>Sneathia</taxon>
    </lineage>
</organism>
<evidence type="ECO:0000256" key="7">
    <source>
        <dbReference type="ARBA" id="ARBA00022777"/>
    </source>
</evidence>
<dbReference type="AlphaFoldDB" id="A0A0E3UTP9"/>
<dbReference type="PROSITE" id="PS51101">
    <property type="entry name" value="PTS_EIIB_TYPE_4"/>
    <property type="match status" value="1"/>
</dbReference>
<evidence type="ECO:0000256" key="3">
    <source>
        <dbReference type="ARBA" id="ARBA00022490"/>
    </source>
</evidence>
<evidence type="ECO:0000256" key="5">
    <source>
        <dbReference type="ARBA" id="ARBA00022679"/>
    </source>
</evidence>
<reference evidence="9 10" key="1">
    <citation type="journal article" date="2012" name="BMC Genomics">
        <title>Genomic sequence analysis and characterization of Sneathia amnii sp. nov.</title>
        <authorList>
            <consortium name="Vaginal Microbiome Consortium (additional members)"/>
            <person name="Harwich M.D.Jr."/>
            <person name="Serrano M.G."/>
            <person name="Fettweis J.M."/>
            <person name="Alves J.M."/>
            <person name="Reimers M.A."/>
            <person name="Buck G.A."/>
            <person name="Jefferson K.K."/>
        </authorList>
    </citation>
    <scope>NUCLEOTIDE SEQUENCE [LARGE SCALE GENOMIC DNA]</scope>
    <source>
        <strain evidence="9 10">SN35</strain>
    </source>
</reference>
<dbReference type="STRING" id="187101.VC03_02210"/>
<accession>A0A0E3UTP9</accession>
<dbReference type="SUPFAM" id="SSF52728">
    <property type="entry name" value="PTS IIb component"/>
    <property type="match status" value="1"/>
</dbReference>
<dbReference type="EMBL" id="CP011280">
    <property type="protein sequence ID" value="AKC95364.1"/>
    <property type="molecule type" value="Genomic_DNA"/>
</dbReference>
<keyword evidence="7" id="KW-0418">Kinase</keyword>
<protein>
    <submittedName>
        <fullName evidence="9">PTS mannose transporter subunit IIAB</fullName>
    </submittedName>
</protein>
<evidence type="ECO:0000313" key="9">
    <source>
        <dbReference type="EMBL" id="AKC95364.1"/>
    </source>
</evidence>
<feature type="domain" description="PTS EIIB type-4" evidence="8">
    <location>
        <begin position="1"/>
        <end position="160"/>
    </location>
</feature>
<evidence type="ECO:0000256" key="2">
    <source>
        <dbReference type="ARBA" id="ARBA00022448"/>
    </source>
</evidence>
<keyword evidence="4" id="KW-0762">Sugar transport</keyword>
<dbReference type="GO" id="GO:0016301">
    <property type="term" value="F:kinase activity"/>
    <property type="evidence" value="ECO:0007669"/>
    <property type="project" value="UniProtKB-KW"/>
</dbReference>
<dbReference type="CDD" id="cd00001">
    <property type="entry name" value="PTS_IIB_man"/>
    <property type="match status" value="1"/>
</dbReference>
<evidence type="ECO:0000259" key="8">
    <source>
        <dbReference type="PROSITE" id="PS51101"/>
    </source>
</evidence>
<dbReference type="RefSeq" id="WP_046328470.1">
    <property type="nucleotide sequence ID" value="NZ_CAUPIC010000004.1"/>
</dbReference>
<keyword evidence="3" id="KW-0963">Cytoplasm</keyword>
<proteinExistence type="predicted"/>
<name>A0A0E3UTP9_9FUSO</name>
<dbReference type="GO" id="GO:0008982">
    <property type="term" value="F:protein-N(PI)-phosphohistidine-sugar phosphotransferase activity"/>
    <property type="evidence" value="ECO:0007669"/>
    <property type="project" value="InterPro"/>
</dbReference>
<dbReference type="Proteomes" id="UP000033103">
    <property type="component" value="Chromosome"/>
</dbReference>
<evidence type="ECO:0000256" key="6">
    <source>
        <dbReference type="ARBA" id="ARBA00022683"/>
    </source>
</evidence>
<keyword evidence="10" id="KW-1185">Reference proteome</keyword>
<dbReference type="HOGENOM" id="CLU_116175_3_0_0"/>
<evidence type="ECO:0000256" key="4">
    <source>
        <dbReference type="ARBA" id="ARBA00022597"/>
    </source>
</evidence>
<dbReference type="PATRIC" id="fig|1069640.6.peg.422"/>
<dbReference type="InterPro" id="IPR036667">
    <property type="entry name" value="PTS_IIB_sorbose-sp_sf"/>
</dbReference>
<dbReference type="Pfam" id="PF03830">
    <property type="entry name" value="PTSIIB_sorb"/>
    <property type="match status" value="1"/>
</dbReference>
<sequence length="160" mass="18152">MEIVNIRIDDRLIHGQVATVWIKFTKATRIMVIDDEVVKDQINKEALKMACPKQCKLSILTVEKAVNNINESKYDGERIFVIVKGPKTLCKLYDAGFDIKEFNIGNMAGNLNTKMLVKSVSVSEDNIKDFLYLDTKGIKITAQMVPSDEKINFIKIIKEV</sequence>
<dbReference type="KEGG" id="sns:VC03_02210"/>